<feature type="transmembrane region" description="Helical" evidence="6">
    <location>
        <begin position="292"/>
        <end position="317"/>
    </location>
</feature>
<feature type="transmembrane region" description="Helical" evidence="6">
    <location>
        <begin position="329"/>
        <end position="348"/>
    </location>
</feature>
<reference evidence="7" key="1">
    <citation type="journal article" date="2021" name="PeerJ">
        <title>Extensive microbial diversity within the chicken gut microbiome revealed by metagenomics and culture.</title>
        <authorList>
            <person name="Gilroy R."/>
            <person name="Ravi A."/>
            <person name="Getino M."/>
            <person name="Pursley I."/>
            <person name="Horton D.L."/>
            <person name="Alikhan N.F."/>
            <person name="Baker D."/>
            <person name="Gharbi K."/>
            <person name="Hall N."/>
            <person name="Watson M."/>
            <person name="Adriaenssens E.M."/>
            <person name="Foster-Nyarko E."/>
            <person name="Jarju S."/>
            <person name="Secka A."/>
            <person name="Antonio M."/>
            <person name="Oren A."/>
            <person name="Chaudhuri R.R."/>
            <person name="La Ragione R."/>
            <person name="Hildebrand F."/>
            <person name="Pallen M.J."/>
        </authorList>
    </citation>
    <scope>NUCLEOTIDE SEQUENCE</scope>
    <source>
        <strain evidence="7">CHK185-5351</strain>
    </source>
</reference>
<dbReference type="PANTHER" id="PTHR30250">
    <property type="entry name" value="PST FAMILY PREDICTED COLANIC ACID TRANSPORTER"/>
    <property type="match status" value="1"/>
</dbReference>
<sequence length="469" mass="52529">MKSFLKFAKTSGIYFFGTVLAKLVTMLLLRVYTEYIPAGDMGTYNVSINYITFLCSVLYLDIWSGILRYFYDYHTPEGQKKPINCGFAIFGISTLLYTVIIVAFGQFVQVQYLPLIYLYGLMMNLQNLLGYVARAYGKNVLYASAGLLNSFVTAVMNIVLIVGLHMDYSALYLAGCLGYLSNIILIGIGVRLWTLIRPSAFEKALFLRMFRFSLPLCVNSAAYWFLTSYNSVAVSRMLGMEANGLYAVATRFGSFVSLFTSCFTMAWQEVSYAEEADGRDSRSQFYSNAVNAYLRFMGMGAAVLMPFIWLIFPLMIADGYSASRDMVPLYLLATIASSVSGFLGNIFTAMKKNGMLFYTTAAGSIVNILGVHFLIPRFGVQGASAALFLGFLTIIVFRIILLWNEVAIRIDVRFLVMLAVVLAVSCGIYFRGDFRMNAVFFPVSIVLFLLSFREMIGNLFRKVRHRGGE</sequence>
<reference evidence="7" key="2">
    <citation type="submission" date="2021-04" db="EMBL/GenBank/DDBJ databases">
        <authorList>
            <person name="Gilroy R."/>
        </authorList>
    </citation>
    <scope>NUCLEOTIDE SEQUENCE</scope>
    <source>
        <strain evidence="7">CHK185-5351</strain>
    </source>
</reference>
<feature type="transmembrane region" description="Helical" evidence="6">
    <location>
        <begin position="116"/>
        <end position="133"/>
    </location>
</feature>
<feature type="transmembrane region" description="Helical" evidence="6">
    <location>
        <begin position="50"/>
        <end position="71"/>
    </location>
</feature>
<evidence type="ECO:0000256" key="4">
    <source>
        <dbReference type="ARBA" id="ARBA00022989"/>
    </source>
</evidence>
<evidence type="ECO:0000313" key="8">
    <source>
        <dbReference type="Proteomes" id="UP000823849"/>
    </source>
</evidence>
<feature type="transmembrane region" description="Helical" evidence="6">
    <location>
        <begin position="355"/>
        <end position="375"/>
    </location>
</feature>
<keyword evidence="3 6" id="KW-0812">Transmembrane</keyword>
<dbReference type="PANTHER" id="PTHR30250:SF11">
    <property type="entry name" value="O-ANTIGEN TRANSPORTER-RELATED"/>
    <property type="match status" value="1"/>
</dbReference>
<protein>
    <submittedName>
        <fullName evidence="7">Lipopolysaccharide biosynthesis protein</fullName>
    </submittedName>
</protein>
<organism evidence="7 8">
    <name type="scientific">Candidatus Fusicatenibacter intestinigallinarum</name>
    <dbReference type="NCBI Taxonomy" id="2838598"/>
    <lineage>
        <taxon>Bacteria</taxon>
        <taxon>Bacillati</taxon>
        <taxon>Bacillota</taxon>
        <taxon>Clostridia</taxon>
        <taxon>Lachnospirales</taxon>
        <taxon>Lachnospiraceae</taxon>
        <taxon>Fusicatenibacter</taxon>
    </lineage>
</organism>
<evidence type="ECO:0000256" key="3">
    <source>
        <dbReference type="ARBA" id="ARBA00022692"/>
    </source>
</evidence>
<proteinExistence type="predicted"/>
<evidence type="ECO:0000256" key="6">
    <source>
        <dbReference type="SAM" id="Phobius"/>
    </source>
</evidence>
<feature type="transmembrane region" description="Helical" evidence="6">
    <location>
        <begin position="381"/>
        <end position="402"/>
    </location>
</feature>
<feature type="transmembrane region" description="Helical" evidence="6">
    <location>
        <begin position="140"/>
        <end position="164"/>
    </location>
</feature>
<comment type="caution">
    <text evidence="7">The sequence shown here is derived from an EMBL/GenBank/DDBJ whole genome shotgun (WGS) entry which is preliminary data.</text>
</comment>
<feature type="transmembrane region" description="Helical" evidence="6">
    <location>
        <begin position="170"/>
        <end position="193"/>
    </location>
</feature>
<evidence type="ECO:0000256" key="1">
    <source>
        <dbReference type="ARBA" id="ARBA00004651"/>
    </source>
</evidence>
<accession>A0A9D2NBW8</accession>
<feature type="transmembrane region" description="Helical" evidence="6">
    <location>
        <begin position="205"/>
        <end position="226"/>
    </location>
</feature>
<name>A0A9D2NBW8_9FIRM</name>
<dbReference type="InterPro" id="IPR050833">
    <property type="entry name" value="Poly_Biosynth_Transport"/>
</dbReference>
<dbReference type="GO" id="GO:0005886">
    <property type="term" value="C:plasma membrane"/>
    <property type="evidence" value="ECO:0007669"/>
    <property type="project" value="UniProtKB-SubCell"/>
</dbReference>
<keyword evidence="2" id="KW-1003">Cell membrane</keyword>
<gene>
    <name evidence="7" type="ORF">H9705_08345</name>
</gene>
<dbReference type="Pfam" id="PF01943">
    <property type="entry name" value="Polysacc_synt"/>
    <property type="match status" value="1"/>
</dbReference>
<feature type="transmembrane region" description="Helical" evidence="6">
    <location>
        <begin position="414"/>
        <end position="432"/>
    </location>
</feature>
<evidence type="ECO:0000256" key="5">
    <source>
        <dbReference type="ARBA" id="ARBA00023136"/>
    </source>
</evidence>
<dbReference type="InterPro" id="IPR002797">
    <property type="entry name" value="Polysacc_synth"/>
</dbReference>
<dbReference type="AlphaFoldDB" id="A0A9D2NBW8"/>
<dbReference type="EMBL" id="DWWU01000036">
    <property type="protein sequence ID" value="HJC15819.1"/>
    <property type="molecule type" value="Genomic_DNA"/>
</dbReference>
<feature type="transmembrane region" description="Helical" evidence="6">
    <location>
        <begin position="83"/>
        <end position="104"/>
    </location>
</feature>
<feature type="transmembrane region" description="Helical" evidence="6">
    <location>
        <begin position="438"/>
        <end position="456"/>
    </location>
</feature>
<evidence type="ECO:0000313" key="7">
    <source>
        <dbReference type="EMBL" id="HJC15819.1"/>
    </source>
</evidence>
<feature type="transmembrane region" description="Helical" evidence="6">
    <location>
        <begin position="246"/>
        <end position="267"/>
    </location>
</feature>
<comment type="subcellular location">
    <subcellularLocation>
        <location evidence="1">Cell membrane</location>
        <topology evidence="1">Multi-pass membrane protein</topology>
    </subcellularLocation>
</comment>
<dbReference type="Proteomes" id="UP000823849">
    <property type="component" value="Unassembled WGS sequence"/>
</dbReference>
<feature type="transmembrane region" description="Helical" evidence="6">
    <location>
        <begin position="12"/>
        <end position="30"/>
    </location>
</feature>
<keyword evidence="4 6" id="KW-1133">Transmembrane helix</keyword>
<keyword evidence="5 6" id="KW-0472">Membrane</keyword>
<evidence type="ECO:0000256" key="2">
    <source>
        <dbReference type="ARBA" id="ARBA00022475"/>
    </source>
</evidence>